<protein>
    <submittedName>
        <fullName evidence="2">Uncharacterized protein</fullName>
    </submittedName>
</protein>
<dbReference type="RefSeq" id="WP_155467644.1">
    <property type="nucleotide sequence ID" value="NZ_WNKY01000057.1"/>
</dbReference>
<evidence type="ECO:0000313" key="3">
    <source>
        <dbReference type="Proteomes" id="UP000475582"/>
    </source>
</evidence>
<dbReference type="OrthoDB" id="8760094at2"/>
<feature type="compositionally biased region" description="Polar residues" evidence="1">
    <location>
        <begin position="108"/>
        <end position="122"/>
    </location>
</feature>
<accession>A0A6L6PQX1</accession>
<feature type="compositionally biased region" description="Polar residues" evidence="1">
    <location>
        <begin position="323"/>
        <end position="334"/>
    </location>
</feature>
<evidence type="ECO:0000256" key="1">
    <source>
        <dbReference type="SAM" id="MobiDB-lite"/>
    </source>
</evidence>
<dbReference type="EMBL" id="WNKY01000057">
    <property type="protein sequence ID" value="MTV41460.1"/>
    <property type="molecule type" value="Genomic_DNA"/>
</dbReference>
<gene>
    <name evidence="2" type="ORF">GM676_28300</name>
</gene>
<sequence length="345" mass="35702">MAINVEDYGALDTGSGRRRLQTDARQGRWLYELEHAMLQGAKKAAPQDESQREAALPDESPALPGERKGEAGGRRAQHDVDDRRAAPTARSGVLTQATPLQAAAPNGVRTQAPVQEPSQQKRAVTGGKSAEVGGAGVATKAVPRATAAGALLPGVLLADAQAKQQQQQPAIPPVYLAAALPVTGSAGIGETATAATGATRPATAAAAALKLSLANARPAASQPGAVAELVEEQPPLPGAQPEAHPNEEYAQRLLHIYRDGAEVQAWVRDAALTQSQTQALAQNLAGELGSTGAQLAALTVNGRRVSLGRAEKASPETDAYMNETAQSGQESSQRPVWKINENGAF</sequence>
<evidence type="ECO:0000313" key="2">
    <source>
        <dbReference type="EMBL" id="MTV41460.1"/>
    </source>
</evidence>
<feature type="compositionally biased region" description="Basic and acidic residues" evidence="1">
    <location>
        <begin position="65"/>
        <end position="85"/>
    </location>
</feature>
<proteinExistence type="predicted"/>
<feature type="region of interest" description="Disordered" evidence="1">
    <location>
        <begin position="1"/>
        <end position="21"/>
    </location>
</feature>
<feature type="region of interest" description="Disordered" evidence="1">
    <location>
        <begin position="40"/>
        <end position="132"/>
    </location>
</feature>
<feature type="region of interest" description="Disordered" evidence="1">
    <location>
        <begin position="308"/>
        <end position="345"/>
    </location>
</feature>
<reference evidence="2 3" key="1">
    <citation type="submission" date="2019-11" db="EMBL/GenBank/DDBJ databases">
        <title>Type strains purchased from KCTC, JCM and DSMZ.</title>
        <authorList>
            <person name="Lu H."/>
        </authorList>
    </citation>
    <scope>NUCLEOTIDE SEQUENCE [LARGE SCALE GENOMIC DNA]</scope>
    <source>
        <strain evidence="2 3">KCTC 22382</strain>
    </source>
</reference>
<comment type="caution">
    <text evidence="2">The sequence shown here is derived from an EMBL/GenBank/DDBJ whole genome shotgun (WGS) entry which is preliminary data.</text>
</comment>
<organism evidence="2 3">
    <name type="scientific">Duganella radicis</name>
    <dbReference type="NCBI Taxonomy" id="551988"/>
    <lineage>
        <taxon>Bacteria</taxon>
        <taxon>Pseudomonadati</taxon>
        <taxon>Pseudomonadota</taxon>
        <taxon>Betaproteobacteria</taxon>
        <taxon>Burkholderiales</taxon>
        <taxon>Oxalobacteraceae</taxon>
        <taxon>Telluria group</taxon>
        <taxon>Duganella</taxon>
    </lineage>
</organism>
<dbReference type="Proteomes" id="UP000475582">
    <property type="component" value="Unassembled WGS sequence"/>
</dbReference>
<name>A0A6L6PQX1_9BURK</name>
<dbReference type="AlphaFoldDB" id="A0A6L6PQX1"/>
<keyword evidence="3" id="KW-1185">Reference proteome</keyword>